<organism evidence="2 3">
    <name type="scientific">Micromonospora aurantiaca</name>
    <name type="common">nom. illeg.</name>
    <dbReference type="NCBI Taxonomy" id="47850"/>
    <lineage>
        <taxon>Bacteria</taxon>
        <taxon>Bacillati</taxon>
        <taxon>Actinomycetota</taxon>
        <taxon>Actinomycetes</taxon>
        <taxon>Micromonosporales</taxon>
        <taxon>Micromonosporaceae</taxon>
        <taxon>Micromonospora</taxon>
    </lineage>
</organism>
<feature type="transmembrane region" description="Helical" evidence="1">
    <location>
        <begin position="316"/>
        <end position="338"/>
    </location>
</feature>
<keyword evidence="1" id="KW-0812">Transmembrane</keyword>
<dbReference type="AlphaFoldDB" id="A0A6N3JZH2"/>
<evidence type="ECO:0000313" key="2">
    <source>
        <dbReference type="EMBL" id="AXH90802.1"/>
    </source>
</evidence>
<reference evidence="2 3" key="2">
    <citation type="submission" date="2018-08" db="EMBL/GenBank/DDBJ databases">
        <title>Streptomyces kandeliansis sp. nov., an endophytic bacterium isolated from mangrove plant.</title>
        <authorList>
            <person name="Wang R."/>
        </authorList>
    </citation>
    <scope>NUCLEOTIDE SEQUENCE [LARGE SCALE GENOMIC DNA]</scope>
    <source>
        <strain evidence="3">H14(2018)</strain>
    </source>
</reference>
<proteinExistence type="predicted"/>
<keyword evidence="1" id="KW-0472">Membrane</keyword>
<keyword evidence="1" id="KW-1133">Transmembrane helix</keyword>
<dbReference type="Proteomes" id="UP000253958">
    <property type="component" value="Chromosome"/>
</dbReference>
<evidence type="ECO:0000256" key="1">
    <source>
        <dbReference type="SAM" id="Phobius"/>
    </source>
</evidence>
<feature type="transmembrane region" description="Helical" evidence="1">
    <location>
        <begin position="194"/>
        <end position="216"/>
    </location>
</feature>
<gene>
    <name evidence="2" type="ORF">DVH21_13160</name>
</gene>
<feature type="transmembrane region" description="Helical" evidence="1">
    <location>
        <begin position="153"/>
        <end position="173"/>
    </location>
</feature>
<reference evidence="2 3" key="1">
    <citation type="submission" date="2018-07" db="EMBL/GenBank/DDBJ databases">
        <authorList>
            <person name="Ye Y."/>
        </authorList>
    </citation>
    <scope>NUCLEOTIDE SEQUENCE [LARGE SCALE GENOMIC DNA]</scope>
    <source>
        <strain evidence="3">H14(2018)</strain>
    </source>
</reference>
<feature type="transmembrane region" description="Helical" evidence="1">
    <location>
        <begin position="100"/>
        <end position="133"/>
    </location>
</feature>
<name>A0A6N3JZH2_9ACTN</name>
<feature type="transmembrane region" description="Helical" evidence="1">
    <location>
        <begin position="67"/>
        <end position="88"/>
    </location>
</feature>
<dbReference type="RefSeq" id="WP_114919513.1">
    <property type="nucleotide sequence ID" value="NZ_CP031263.1"/>
</dbReference>
<sequence length="344" mass="35865">MTTTITSAPPRDTRTRLDPAAPLAAAWLGGWGVLALLSALTGAGYPFGTNDPHGGDAAGLLQLLPDAVGPPLFAVVLLTGAVAALAMTGPARRQSRPVRLLITGYASTVALALAVVVPGMRVLALLGYAPMLIIGAPFGWPSVDYADVFTWPLFARLAALAGGMLLAGALLRWRRRIADGSAPGWTAPAAAARWGRWATWTAAVVPVLYAFTRFAWLVGVPLGMSRETLAEMRADGAIWAGAGLGAFAVVGAVLTLGLVARWGERFPRWMPGLAGRRVPVLLAVIPAGLVALAVLAASLDLLAAPQFAELIREGNAAALPMVLWPVWAVTLAGAAYAYHLRRRP</sequence>
<feature type="transmembrane region" description="Helical" evidence="1">
    <location>
        <begin position="280"/>
        <end position="304"/>
    </location>
</feature>
<dbReference type="EMBL" id="CP031263">
    <property type="protein sequence ID" value="AXH90802.1"/>
    <property type="molecule type" value="Genomic_DNA"/>
</dbReference>
<evidence type="ECO:0000313" key="3">
    <source>
        <dbReference type="Proteomes" id="UP000253958"/>
    </source>
</evidence>
<feature type="transmembrane region" description="Helical" evidence="1">
    <location>
        <begin position="21"/>
        <end position="47"/>
    </location>
</feature>
<protein>
    <submittedName>
        <fullName evidence="2">Uncharacterized protein</fullName>
    </submittedName>
</protein>
<feature type="transmembrane region" description="Helical" evidence="1">
    <location>
        <begin position="236"/>
        <end position="259"/>
    </location>
</feature>
<accession>A0A6N3JZH2</accession>